<dbReference type="EMBL" id="LN879430">
    <property type="protein sequence ID" value="CUH93868.1"/>
    <property type="molecule type" value="Genomic_DNA"/>
</dbReference>
<reference evidence="4" key="1">
    <citation type="submission" date="2015-09" db="EMBL/GenBank/DDBJ databases">
        <authorList>
            <person name="Wibberg D."/>
        </authorList>
    </citation>
    <scope>NUCLEOTIDE SEQUENCE [LARGE SCALE GENOMIC DNA]</scope>
    <source>
        <strain evidence="4">SD1D</strain>
    </source>
</reference>
<keyword evidence="1" id="KW-0175">Coiled coil</keyword>
<evidence type="ECO:0000313" key="4">
    <source>
        <dbReference type="Proteomes" id="UP000196053"/>
    </source>
</evidence>
<evidence type="ECO:0000256" key="2">
    <source>
        <dbReference type="SAM" id="Phobius"/>
    </source>
</evidence>
<dbReference type="RefSeq" id="WP_162287271.1">
    <property type="nucleotide sequence ID" value="NZ_DUPS01000024.1"/>
</dbReference>
<evidence type="ECO:0000256" key="1">
    <source>
        <dbReference type="SAM" id="Coils"/>
    </source>
</evidence>
<feature type="transmembrane region" description="Helical" evidence="2">
    <location>
        <begin position="123"/>
        <end position="145"/>
    </location>
</feature>
<feature type="transmembrane region" description="Helical" evidence="2">
    <location>
        <begin position="99"/>
        <end position="117"/>
    </location>
</feature>
<feature type="coiled-coil region" evidence="1">
    <location>
        <begin position="209"/>
        <end position="286"/>
    </location>
</feature>
<evidence type="ECO:0000313" key="3">
    <source>
        <dbReference type="EMBL" id="CUH93868.1"/>
    </source>
</evidence>
<dbReference type="AlphaFoldDB" id="A0A0K8J9C7"/>
<accession>A0A0K8J9C7</accession>
<organism evidence="3 4">
    <name type="scientific">Herbinix luporum</name>
    <dbReference type="NCBI Taxonomy" id="1679721"/>
    <lineage>
        <taxon>Bacteria</taxon>
        <taxon>Bacillati</taxon>
        <taxon>Bacillota</taxon>
        <taxon>Clostridia</taxon>
        <taxon>Lachnospirales</taxon>
        <taxon>Lachnospiraceae</taxon>
        <taxon>Herbinix</taxon>
    </lineage>
</organism>
<keyword evidence="2" id="KW-1133">Transmembrane helix</keyword>
<name>A0A0K8J9C7_9FIRM</name>
<feature type="transmembrane region" description="Helical" evidence="2">
    <location>
        <begin position="12"/>
        <end position="37"/>
    </location>
</feature>
<gene>
    <name evidence="3" type="ORF">SD1D_2356</name>
</gene>
<keyword evidence="2" id="KW-0812">Transmembrane</keyword>
<proteinExistence type="predicted"/>
<keyword evidence="2" id="KW-0472">Membrane</keyword>
<keyword evidence="4" id="KW-1185">Reference proteome</keyword>
<dbReference type="Proteomes" id="UP000196053">
    <property type="component" value="Chromosome I"/>
</dbReference>
<dbReference type="KEGG" id="hsd:SD1D_2356"/>
<protein>
    <submittedName>
        <fullName evidence="3">Uncharacterized protein</fullName>
    </submittedName>
</protein>
<sequence length="315" mass="37436">MIKDLYYNNIIIYAFAALCGLGVILRFILDIVYIYLVKESDKLGTTKNKLLKHMRMKYETCYKLNIAVNNVDTFVDKNLTKYRFCGLLLSTWENISGQVLLLSFLIVPISAVFGVFLEIDRKVILYTGAVGILGGAALIFVDKMINLPVKKRMIRLNLLDYLENFCKVRLEQEAKDPKKLELYREEYLSTVSLKDQKINYDPDSVKEINRRKEARKRKEEEKRLRALEREKEQKKIEEARRQEEQRRLEERKRLAQQRREEEFRRLQDEKTEKNQIRESIEEVAAEYEEAKKPIFINMSPEEEKVVEDVLREFFA</sequence>